<dbReference type="PANTHER" id="PTHR42988">
    <property type="entry name" value="PHOSPHOHYDROLASE"/>
    <property type="match status" value="1"/>
</dbReference>
<sequence>MFRLAHISDIHLGPLPSLTYRELASKRITGYVNWRRNRRHHIQNGVTDALLAGMAAADIDHIAVTGDLVNLALDAEIEVAREWLVSLGTPETVSVVPGNHDAYVPGALAKSCRAWRPWMKGEVTHVGSSEYGYPYLRVREDIALVGVSSARATGPFMALGHFGEKQARRLGKLLDIAGEGGLFRVIMIHHPPVRGATTAHKRLYGIGLFQETVRRHGAELVLHGHTHLPTLHWIDGTRDKVPVVGVTAAGQGAGGHKPPAQYNLFEIAQAGKDWSVTLTRRGVSGAALSVKDIETVDLRVRPQLAAT</sequence>
<keyword evidence="1" id="KW-0479">Metal-binding</keyword>
<organism evidence="6 7">
    <name type="scientific">Nitratireductor mangrovi</name>
    <dbReference type="NCBI Taxonomy" id="2599600"/>
    <lineage>
        <taxon>Bacteria</taxon>
        <taxon>Pseudomonadati</taxon>
        <taxon>Pseudomonadota</taxon>
        <taxon>Alphaproteobacteria</taxon>
        <taxon>Hyphomicrobiales</taxon>
        <taxon>Phyllobacteriaceae</taxon>
        <taxon>Nitratireductor</taxon>
    </lineage>
</organism>
<evidence type="ECO:0000313" key="7">
    <source>
        <dbReference type="Proteomes" id="UP000321389"/>
    </source>
</evidence>
<dbReference type="OrthoDB" id="9794568at2"/>
<evidence type="ECO:0000259" key="5">
    <source>
        <dbReference type="Pfam" id="PF00149"/>
    </source>
</evidence>
<evidence type="ECO:0000256" key="4">
    <source>
        <dbReference type="ARBA" id="ARBA00025742"/>
    </source>
</evidence>
<evidence type="ECO:0000256" key="1">
    <source>
        <dbReference type="ARBA" id="ARBA00022723"/>
    </source>
</evidence>
<feature type="domain" description="Calcineurin-like phosphoesterase" evidence="5">
    <location>
        <begin position="2"/>
        <end position="228"/>
    </location>
</feature>
<dbReference type="Gene3D" id="3.60.21.10">
    <property type="match status" value="1"/>
</dbReference>
<dbReference type="SUPFAM" id="SSF56300">
    <property type="entry name" value="Metallo-dependent phosphatases"/>
    <property type="match status" value="1"/>
</dbReference>
<proteinExistence type="inferred from homology"/>
<keyword evidence="2" id="KW-0378">Hydrolase</keyword>
<accession>A0A5B8L2P9</accession>
<dbReference type="InterPro" id="IPR029052">
    <property type="entry name" value="Metallo-depent_PP-like"/>
</dbReference>
<gene>
    <name evidence="6" type="ORF">FQ775_17825</name>
</gene>
<protein>
    <submittedName>
        <fullName evidence="6">Metallophosphoesterase</fullName>
    </submittedName>
</protein>
<dbReference type="EMBL" id="CP042301">
    <property type="protein sequence ID" value="QDZ02089.1"/>
    <property type="molecule type" value="Genomic_DNA"/>
</dbReference>
<dbReference type="Pfam" id="PF00149">
    <property type="entry name" value="Metallophos"/>
    <property type="match status" value="1"/>
</dbReference>
<name>A0A5B8L2P9_9HYPH</name>
<dbReference type="Proteomes" id="UP000321389">
    <property type="component" value="Chromosome"/>
</dbReference>
<dbReference type="RefSeq" id="WP_146300730.1">
    <property type="nucleotide sequence ID" value="NZ_CP042301.2"/>
</dbReference>
<dbReference type="GO" id="GO:0016787">
    <property type="term" value="F:hydrolase activity"/>
    <property type="evidence" value="ECO:0007669"/>
    <property type="project" value="UniProtKB-KW"/>
</dbReference>
<dbReference type="AlphaFoldDB" id="A0A5B8L2P9"/>
<reference evidence="6" key="1">
    <citation type="submission" date="2020-04" db="EMBL/GenBank/DDBJ databases">
        <title>Nitratireductor sp. nov. isolated from mangrove soil.</title>
        <authorList>
            <person name="Ye Y."/>
        </authorList>
    </citation>
    <scope>NUCLEOTIDE SEQUENCE</scope>
    <source>
        <strain evidence="6">SY7</strain>
    </source>
</reference>
<evidence type="ECO:0000313" key="6">
    <source>
        <dbReference type="EMBL" id="QDZ02089.1"/>
    </source>
</evidence>
<dbReference type="KEGG" id="niy:FQ775_17825"/>
<evidence type="ECO:0000256" key="2">
    <source>
        <dbReference type="ARBA" id="ARBA00022801"/>
    </source>
</evidence>
<dbReference type="InterPro" id="IPR050884">
    <property type="entry name" value="CNP_phosphodiesterase-III"/>
</dbReference>
<keyword evidence="3" id="KW-0408">Iron</keyword>
<keyword evidence="7" id="KW-1185">Reference proteome</keyword>
<dbReference type="GO" id="GO:0046872">
    <property type="term" value="F:metal ion binding"/>
    <property type="evidence" value="ECO:0007669"/>
    <property type="project" value="UniProtKB-KW"/>
</dbReference>
<comment type="similarity">
    <text evidence="4">Belongs to the cyclic nucleotide phosphodiesterase class-III family.</text>
</comment>
<dbReference type="InterPro" id="IPR004843">
    <property type="entry name" value="Calcineurin-like_PHP"/>
</dbReference>
<dbReference type="PANTHER" id="PTHR42988:SF2">
    <property type="entry name" value="CYCLIC NUCLEOTIDE PHOSPHODIESTERASE CBUA0032-RELATED"/>
    <property type="match status" value="1"/>
</dbReference>
<evidence type="ECO:0000256" key="3">
    <source>
        <dbReference type="ARBA" id="ARBA00023004"/>
    </source>
</evidence>